<dbReference type="InterPro" id="IPR053524">
    <property type="entry name" value="Aerial_hyphae_peptide-synth"/>
</dbReference>
<dbReference type="OrthoDB" id="1492512at2"/>
<evidence type="ECO:0000256" key="2">
    <source>
        <dbReference type="ARBA" id="ARBA00022527"/>
    </source>
</evidence>
<accession>D3Q5U7</accession>
<sequence>MDEQYEAFCMADSTFYDAMYSAETAGVSFPVAERELSPEWHRSEQDDWLVFRRPDREIPGQGWKIHASASMESAQRVLEEVWDYCVPRGIAFKFLRSPNALLVRVSKYAPRGYSGKLVTIYPADIGQCETILNELGARLEGVDNPYVLSDLRWGTGPLHVRYGAFANQYTVDENGQTVEAILDGDGKLVADDRGPVFRIPEWETLPEFLQPHLEARNAVTVAELPYAIDGVLHFSNGGGIYRARDTRDGKRVVLKEGRPHAGLDGKGRDAVQRVEHEYNILKQLSGIEGVPEVYDLFWLGEHRFLAMEYVEGEVLSKAIVLKYPLIDPGATEAEFATFTDWALEVHNQVSKTIAEIHARDVVYGDLHLFNIIVDESDRIRLLDFEVADAADSAERPALGNQGFTAPRDIVGPAADRYSLACLQLALFMPMTNLLGLHRLKARHFVEIITAHFPVPDGYFREALDQIAPATITDAPIRIEPETEQWPRLRDDLAKAIVASATPQREDRLFPGDVQQFAVGGLGLGYGAAGVLYALSVTGAGRHERFEDWLIDRSLRPVQGTRLGLYDGLNGAAFTLDHLGHRQAALDVVDIFLAEKWESLNTDLASGLAGAGLNLLHLAGPDEPELVERGLRCAELVAADIGELAEATDSSGGGEPWAGLMRGDSGRALLMLRAYAETGDPGFLDRAETALRRDLKRCVTSKTGALEVNERWRSMPYLEAGSVGIGLVLRQYLRVRHDEELAQAAEDIDLAAQSPMYILPGLYDGRAGILLYLAETLADPLSESSVRRQVRALSWHALPYADGVAFPGNGLLRLSMDLATGGAGVLLALGAVLHDQPVHAPLLTLKDTRGARRE</sequence>
<keyword evidence="3" id="KW-0808">Transferase</keyword>
<dbReference type="InterPro" id="IPR057929">
    <property type="entry name" value="RamC_N"/>
</dbReference>
<dbReference type="RefSeq" id="WP_013015817.1">
    <property type="nucleotide sequence ID" value="NC_013947.1"/>
</dbReference>
<gene>
    <name evidence="8" type="ordered locus">Snas_0532</name>
</gene>
<dbReference type="SMART" id="SM01260">
    <property type="entry name" value="LANC_like"/>
    <property type="match status" value="1"/>
</dbReference>
<dbReference type="SMART" id="SM00220">
    <property type="entry name" value="S_TKc"/>
    <property type="match status" value="1"/>
</dbReference>
<evidence type="ECO:0000256" key="5">
    <source>
        <dbReference type="ARBA" id="ARBA00022777"/>
    </source>
</evidence>
<dbReference type="GO" id="GO:0031179">
    <property type="term" value="P:peptide modification"/>
    <property type="evidence" value="ECO:0007669"/>
    <property type="project" value="InterPro"/>
</dbReference>
<dbReference type="PANTHER" id="PTHR43289">
    <property type="entry name" value="MITOGEN-ACTIVATED PROTEIN KINASE KINASE KINASE 20-RELATED"/>
    <property type="match status" value="1"/>
</dbReference>
<dbReference type="HOGENOM" id="CLU_014914_0_0_11"/>
<dbReference type="SUPFAM" id="SSF56112">
    <property type="entry name" value="Protein kinase-like (PK-like)"/>
    <property type="match status" value="1"/>
</dbReference>
<keyword evidence="4" id="KW-0547">Nucleotide-binding</keyword>
<dbReference type="STRING" id="446470.Snas_0532"/>
<evidence type="ECO:0000256" key="3">
    <source>
        <dbReference type="ARBA" id="ARBA00022679"/>
    </source>
</evidence>
<evidence type="ECO:0000256" key="6">
    <source>
        <dbReference type="ARBA" id="ARBA00022840"/>
    </source>
</evidence>
<name>D3Q5U7_STANL</name>
<dbReference type="GO" id="GO:0004674">
    <property type="term" value="F:protein serine/threonine kinase activity"/>
    <property type="evidence" value="ECO:0007669"/>
    <property type="project" value="UniProtKB-KW"/>
</dbReference>
<keyword evidence="5 8" id="KW-0418">Kinase</keyword>
<dbReference type="KEGG" id="sna:Snas_0532"/>
<dbReference type="eggNOG" id="COG0515">
    <property type="taxonomic scope" value="Bacteria"/>
</dbReference>
<evidence type="ECO:0000259" key="7">
    <source>
        <dbReference type="PROSITE" id="PS50011"/>
    </source>
</evidence>
<feature type="domain" description="Protein kinase" evidence="7">
    <location>
        <begin position="226"/>
        <end position="517"/>
    </location>
</feature>
<dbReference type="Proteomes" id="UP000000844">
    <property type="component" value="Chromosome"/>
</dbReference>
<dbReference type="EC" id="2.7.11.1" evidence="1"/>
<dbReference type="InterPro" id="IPR007822">
    <property type="entry name" value="LANC-like"/>
</dbReference>
<keyword evidence="2 8" id="KW-0723">Serine/threonine-protein kinase</keyword>
<evidence type="ECO:0000313" key="8">
    <source>
        <dbReference type="EMBL" id="ADD40246.1"/>
    </source>
</evidence>
<keyword evidence="9" id="KW-1185">Reference proteome</keyword>
<evidence type="ECO:0000256" key="1">
    <source>
        <dbReference type="ARBA" id="ARBA00012513"/>
    </source>
</evidence>
<protein>
    <recommendedName>
        <fullName evidence="1">non-specific serine/threonine protein kinase</fullName>
        <ecNumber evidence="1">2.7.11.1</ecNumber>
    </recommendedName>
</protein>
<dbReference type="Gene3D" id="1.10.510.10">
    <property type="entry name" value="Transferase(Phosphotransferase) domain 1"/>
    <property type="match status" value="1"/>
</dbReference>
<dbReference type="Gene3D" id="1.50.10.20">
    <property type="match status" value="1"/>
</dbReference>
<keyword evidence="6" id="KW-0067">ATP-binding</keyword>
<dbReference type="AlphaFoldDB" id="D3Q5U7"/>
<dbReference type="EMBL" id="CP001778">
    <property type="protein sequence ID" value="ADD40246.1"/>
    <property type="molecule type" value="Genomic_DNA"/>
</dbReference>
<reference evidence="8 9" key="1">
    <citation type="journal article" date="2009" name="Stand. Genomic Sci.">
        <title>Complete genome sequence of Stackebrandtia nassauensis type strain (LLR-40K-21).</title>
        <authorList>
            <person name="Munk C."/>
            <person name="Lapidus A."/>
            <person name="Copeland A."/>
            <person name="Jando M."/>
            <person name="Mayilraj S."/>
            <person name="Glavina Del Rio T."/>
            <person name="Nolan M."/>
            <person name="Chen F."/>
            <person name="Lucas S."/>
            <person name="Tice H."/>
            <person name="Cheng J.F."/>
            <person name="Han C."/>
            <person name="Detter J.C."/>
            <person name="Bruce D."/>
            <person name="Goodwin L."/>
            <person name="Chain P."/>
            <person name="Pitluck S."/>
            <person name="Goker M."/>
            <person name="Ovchinikova G."/>
            <person name="Pati A."/>
            <person name="Ivanova N."/>
            <person name="Mavromatis K."/>
            <person name="Chen A."/>
            <person name="Palaniappan K."/>
            <person name="Land M."/>
            <person name="Hauser L."/>
            <person name="Chang Y.J."/>
            <person name="Jeffries C.D."/>
            <person name="Bristow J."/>
            <person name="Eisen J.A."/>
            <person name="Markowitz V."/>
            <person name="Hugenholtz P."/>
            <person name="Kyrpides N.C."/>
            <person name="Klenk H.P."/>
        </authorList>
    </citation>
    <scope>NUCLEOTIDE SEQUENCE [LARGE SCALE GENOMIC DNA]</scope>
    <source>
        <strain evidence="9">DSM 44728 / CIP 108903 / NRRL B-16338 / NBRC 102104 / LLR-40K-21</strain>
    </source>
</reference>
<dbReference type="InterPro" id="IPR011009">
    <property type="entry name" value="Kinase-like_dom_sf"/>
</dbReference>
<dbReference type="GO" id="GO:0005524">
    <property type="term" value="F:ATP binding"/>
    <property type="evidence" value="ECO:0007669"/>
    <property type="project" value="UniProtKB-KW"/>
</dbReference>
<dbReference type="Pfam" id="PF00069">
    <property type="entry name" value="Pkinase"/>
    <property type="match status" value="1"/>
</dbReference>
<organism evidence="8 9">
    <name type="scientific">Stackebrandtia nassauensis (strain DSM 44728 / CIP 108903 / NRRL B-16338 / NBRC 102104 / LLR-40K-21)</name>
    <dbReference type="NCBI Taxonomy" id="446470"/>
    <lineage>
        <taxon>Bacteria</taxon>
        <taxon>Bacillati</taxon>
        <taxon>Actinomycetota</taxon>
        <taxon>Actinomycetes</taxon>
        <taxon>Glycomycetales</taxon>
        <taxon>Glycomycetaceae</taxon>
        <taxon>Stackebrandtia</taxon>
    </lineage>
</organism>
<dbReference type="PROSITE" id="PS50011">
    <property type="entry name" value="PROTEIN_KINASE_DOM"/>
    <property type="match status" value="1"/>
</dbReference>
<evidence type="ECO:0000256" key="4">
    <source>
        <dbReference type="ARBA" id="ARBA00022741"/>
    </source>
</evidence>
<dbReference type="Pfam" id="PF25816">
    <property type="entry name" value="RamC_N"/>
    <property type="match status" value="1"/>
</dbReference>
<dbReference type="SUPFAM" id="SSF158745">
    <property type="entry name" value="LanC-like"/>
    <property type="match status" value="1"/>
</dbReference>
<dbReference type="PANTHER" id="PTHR43289:SF6">
    <property type="entry name" value="SERINE_THREONINE-PROTEIN KINASE NEKL-3"/>
    <property type="match status" value="1"/>
</dbReference>
<proteinExistence type="predicted"/>
<dbReference type="InterPro" id="IPR000719">
    <property type="entry name" value="Prot_kinase_dom"/>
</dbReference>
<evidence type="ECO:0000313" key="9">
    <source>
        <dbReference type="Proteomes" id="UP000000844"/>
    </source>
</evidence>
<dbReference type="InterPro" id="IPR058053">
    <property type="entry name" value="RamC_C"/>
</dbReference>
<dbReference type="NCBIfam" id="NF038151">
    <property type="entry name" value="lanthi_synth_III"/>
    <property type="match status" value="1"/>
</dbReference>
<dbReference type="CDD" id="cd04791">
    <property type="entry name" value="LanC_SerThrkinase"/>
    <property type="match status" value="1"/>
</dbReference>